<proteinExistence type="predicted"/>
<evidence type="ECO:0000313" key="1">
    <source>
        <dbReference type="EMBL" id="KAF4405329.1"/>
    </source>
</evidence>
<dbReference type="Proteomes" id="UP000621266">
    <property type="component" value="Unassembled WGS sequence"/>
</dbReference>
<gene>
    <name evidence="1" type="ORF">GCU69_31070</name>
</gene>
<evidence type="ECO:0000313" key="2">
    <source>
        <dbReference type="Proteomes" id="UP000621266"/>
    </source>
</evidence>
<sequence length="193" mass="21567">MAEASFNQSRQSVTGNQYNAEHIVFGATGGLDRVRNELVLDIYAEGNTLLDDFCRTVREVPVLHLADWSKKVEYPKEFESRCDSLLRLLLKAKALGVQTRDSPLDDVLSILLSWIRSIRKFIAGDPTIQRATAMEAILVYMHSSEHEGDAPSTGDLVELMAGDKILLGYSNVVLRKSVTDALDMLRHAEFGVW</sequence>
<accession>A0ABQ7FAJ7</accession>
<comment type="caution">
    <text evidence="1">The sequence shown here is derived from an EMBL/GenBank/DDBJ whole genome shotgun (WGS) entry which is preliminary data.</text>
</comment>
<name>A0ABQ7FAJ7_9ACTN</name>
<keyword evidence="2" id="KW-1185">Reference proteome</keyword>
<organism evidence="1 2">
    <name type="scientific">Streptomyces lycii</name>
    <dbReference type="NCBI Taxonomy" id="2654337"/>
    <lineage>
        <taxon>Bacteria</taxon>
        <taxon>Bacillati</taxon>
        <taxon>Actinomycetota</taxon>
        <taxon>Actinomycetes</taxon>
        <taxon>Kitasatosporales</taxon>
        <taxon>Streptomycetaceae</taxon>
        <taxon>Streptomyces</taxon>
    </lineage>
</organism>
<dbReference type="EMBL" id="WHPN01000422">
    <property type="protein sequence ID" value="KAF4405329.1"/>
    <property type="molecule type" value="Genomic_DNA"/>
</dbReference>
<reference evidence="1 2" key="1">
    <citation type="submission" date="2019-10" db="EMBL/GenBank/DDBJ databases">
        <title>Streptomyces tenebrisbrunneis sp.nov., an endogenous actinomycete isolated from of Lycium ruthenicum.</title>
        <authorList>
            <person name="Ma L."/>
        </authorList>
    </citation>
    <scope>NUCLEOTIDE SEQUENCE [LARGE SCALE GENOMIC DNA]</scope>
    <source>
        <strain evidence="1 2">TRM 66187</strain>
    </source>
</reference>
<dbReference type="RefSeq" id="WP_156207841.1">
    <property type="nucleotide sequence ID" value="NZ_WHPN01000422.1"/>
</dbReference>
<protein>
    <submittedName>
        <fullName evidence="1">Uncharacterized protein</fullName>
    </submittedName>
</protein>